<name>A0ABN9XC84_9DINO</name>
<evidence type="ECO:0008006" key="3">
    <source>
        <dbReference type="Google" id="ProtNLM"/>
    </source>
</evidence>
<dbReference type="EMBL" id="CAUYUJ010020289">
    <property type="protein sequence ID" value="CAK0897180.1"/>
    <property type="molecule type" value="Genomic_DNA"/>
</dbReference>
<gene>
    <name evidence="1" type="ORF">PCOR1329_LOCUS75438</name>
</gene>
<evidence type="ECO:0000313" key="2">
    <source>
        <dbReference type="Proteomes" id="UP001189429"/>
    </source>
</evidence>
<dbReference type="Proteomes" id="UP001189429">
    <property type="component" value="Unassembled WGS sequence"/>
</dbReference>
<proteinExistence type="predicted"/>
<accession>A0ABN9XC84</accession>
<organism evidence="1 2">
    <name type="scientific">Prorocentrum cordatum</name>
    <dbReference type="NCBI Taxonomy" id="2364126"/>
    <lineage>
        <taxon>Eukaryota</taxon>
        <taxon>Sar</taxon>
        <taxon>Alveolata</taxon>
        <taxon>Dinophyceae</taxon>
        <taxon>Prorocentrales</taxon>
        <taxon>Prorocentraceae</taxon>
        <taxon>Prorocentrum</taxon>
    </lineage>
</organism>
<sequence>MDGGHVATPAAGSATGIARAAEGQPRQLVLSPVCQDAPGRAEDVPLEDLVCSYQLWRGPPLLHGHRAGRPRPTSCASGVHRVSIALRVAAGRRPDVAGVDLSVLPPCDGEYRVIVRQPEDKREILPPASEDWEVKYVFRCPPIPSSATFQKHTHTLYVWGDLDFDSYGASGSFPIHPYRMNQIVPQVMIGNCLARSSDGFLPQWQEFDSWAMQAQYYWQTGEGEATGSRALCGEVVPVE</sequence>
<comment type="caution">
    <text evidence="1">The sequence shown here is derived from an EMBL/GenBank/DDBJ whole genome shotgun (WGS) entry which is preliminary data.</text>
</comment>
<evidence type="ECO:0000313" key="1">
    <source>
        <dbReference type="EMBL" id="CAK0897180.1"/>
    </source>
</evidence>
<reference evidence="1" key="1">
    <citation type="submission" date="2023-10" db="EMBL/GenBank/DDBJ databases">
        <authorList>
            <person name="Chen Y."/>
            <person name="Shah S."/>
            <person name="Dougan E. K."/>
            <person name="Thang M."/>
            <person name="Chan C."/>
        </authorList>
    </citation>
    <scope>NUCLEOTIDE SEQUENCE [LARGE SCALE GENOMIC DNA]</scope>
</reference>
<keyword evidence="2" id="KW-1185">Reference proteome</keyword>
<protein>
    <recommendedName>
        <fullName evidence="3">Plastocyanin-like domain-containing protein</fullName>
    </recommendedName>
</protein>
<feature type="non-terminal residue" evidence="1">
    <location>
        <position position="239"/>
    </location>
</feature>